<keyword evidence="2" id="KW-1185">Reference proteome</keyword>
<reference evidence="2" key="1">
    <citation type="submission" date="2024-07" db="EMBL/GenBank/DDBJ databases">
        <title>Two chromosome-level genome assemblies of Korean endemic species Abeliophyllum distichum and Forsythia ovata (Oleaceae).</title>
        <authorList>
            <person name="Jang H."/>
        </authorList>
    </citation>
    <scope>NUCLEOTIDE SEQUENCE [LARGE SCALE GENOMIC DNA]</scope>
</reference>
<accession>A0ABD1RJM9</accession>
<organism evidence="1 2">
    <name type="scientific">Forsythia ovata</name>
    <dbReference type="NCBI Taxonomy" id="205694"/>
    <lineage>
        <taxon>Eukaryota</taxon>
        <taxon>Viridiplantae</taxon>
        <taxon>Streptophyta</taxon>
        <taxon>Embryophyta</taxon>
        <taxon>Tracheophyta</taxon>
        <taxon>Spermatophyta</taxon>
        <taxon>Magnoliopsida</taxon>
        <taxon>eudicotyledons</taxon>
        <taxon>Gunneridae</taxon>
        <taxon>Pentapetalae</taxon>
        <taxon>asterids</taxon>
        <taxon>lamiids</taxon>
        <taxon>Lamiales</taxon>
        <taxon>Oleaceae</taxon>
        <taxon>Forsythieae</taxon>
        <taxon>Forsythia</taxon>
    </lineage>
</organism>
<comment type="caution">
    <text evidence="1">The sequence shown here is derived from an EMBL/GenBank/DDBJ whole genome shotgun (WGS) entry which is preliminary data.</text>
</comment>
<proteinExistence type="predicted"/>
<dbReference type="EMBL" id="JBFOLJ010000012">
    <property type="protein sequence ID" value="KAL2488593.1"/>
    <property type="molecule type" value="Genomic_DNA"/>
</dbReference>
<protein>
    <submittedName>
        <fullName evidence="1">Uncharacterized protein</fullName>
    </submittedName>
</protein>
<name>A0ABD1RJM9_9LAMI</name>
<evidence type="ECO:0000313" key="2">
    <source>
        <dbReference type="Proteomes" id="UP001604277"/>
    </source>
</evidence>
<evidence type="ECO:0000313" key="1">
    <source>
        <dbReference type="EMBL" id="KAL2488593.1"/>
    </source>
</evidence>
<sequence>MRTPKRPPRAYNNDDDVSSNHHHYLSLIDGCVRIHQSQRGHASKPLFHVLKAMFVVSSDLHPTSLYSISILVASDFSKRRLMEKKNIVASRDCEEKDNNEKDHNIKSEKSGRITFKCIYAHRVLKG</sequence>
<dbReference type="Proteomes" id="UP001604277">
    <property type="component" value="Unassembled WGS sequence"/>
</dbReference>
<dbReference type="AlphaFoldDB" id="A0ABD1RJM9"/>
<gene>
    <name evidence="1" type="ORF">Fot_41885</name>
</gene>